<dbReference type="GO" id="GO:0004378">
    <property type="term" value="F:GDP-Man:Man(1)GlcNAc(2)-PP-Dol alpha-1,3-mannosyltransferase activity"/>
    <property type="evidence" value="ECO:0007669"/>
    <property type="project" value="InterPro"/>
</dbReference>
<organism evidence="3 4">
    <name type="scientific">Candidatus Iainarchaeum sp</name>
    <dbReference type="NCBI Taxonomy" id="3101447"/>
    <lineage>
        <taxon>Archaea</taxon>
        <taxon>Candidatus Iainarchaeota</taxon>
        <taxon>Candidatus Iainarchaeia</taxon>
        <taxon>Candidatus Iainarchaeales</taxon>
        <taxon>Candidatus Iainarchaeaceae</taxon>
        <taxon>Candidatus Iainarchaeum</taxon>
    </lineage>
</organism>
<reference evidence="4" key="1">
    <citation type="submission" date="2017-09" db="EMBL/GenBank/DDBJ databases">
        <title>The Reconstruction of 2,631 Draft Metagenome-Assembled Genomes from the Global Oceans.</title>
        <authorList>
            <person name="Tully B.J."/>
            <person name="Graham E.D."/>
            <person name="Heidelberg J.F."/>
        </authorList>
    </citation>
    <scope>NUCLEOTIDE SEQUENCE [LARGE SCALE GENOMIC DNA]</scope>
</reference>
<dbReference type="PANTHER" id="PTHR45918">
    <property type="entry name" value="ALPHA-1,3/1,6-MANNOSYLTRANSFERASE ALG2"/>
    <property type="match status" value="1"/>
</dbReference>
<sequence length="359" mass="41195">MRIAIFHDYLENIGGGEKLVLETAKNLNATVITTNVNKDAIKKLNFEKIKIIDLGKTPKNTFLRHFFISLKFFLSDFSKDFDYYIFSGNRSIFATWRHKPNLWYCHSPERAAFDLHDFYKSKMSFFKKIFFAFYSFSFKISFFSLALPNIQKIITNSKNTSKRIKKYLGKNSQIIYPPINTAFYKNKKSRGYWLSVNRLYPSKRIGLQLDAFKLIPNKKLFIIGGYVEVDDGGVHKQELLSIKPDNVSFLGTISEKELQKLYSECEGFIATASDEDFGMTVVEAMASGKAVVCVDEGGFRETVIDNKTGFLVNADPLSLANAVRKTSENNNSFKDACLKNAKKFDSKIYFEKIREVIFT</sequence>
<name>A0A2D6LPT2_9ARCH</name>
<dbReference type="Pfam" id="PF00534">
    <property type="entry name" value="Glycos_transf_1"/>
    <property type="match status" value="1"/>
</dbReference>
<dbReference type="Gene3D" id="3.40.50.2000">
    <property type="entry name" value="Glycogen Phosphorylase B"/>
    <property type="match status" value="1"/>
</dbReference>
<dbReference type="EMBL" id="NZBD01000013">
    <property type="protein sequence ID" value="MAG18206.1"/>
    <property type="molecule type" value="Genomic_DNA"/>
</dbReference>
<dbReference type="Proteomes" id="UP000226712">
    <property type="component" value="Unassembled WGS sequence"/>
</dbReference>
<dbReference type="PANTHER" id="PTHR45918:SF1">
    <property type="entry name" value="ALPHA-1,3_1,6-MANNOSYLTRANSFERASE ALG2"/>
    <property type="match status" value="1"/>
</dbReference>
<dbReference type="InterPro" id="IPR027054">
    <property type="entry name" value="ALG2"/>
</dbReference>
<evidence type="ECO:0000313" key="3">
    <source>
        <dbReference type="EMBL" id="MAG18206.1"/>
    </source>
</evidence>
<proteinExistence type="predicted"/>
<dbReference type="SUPFAM" id="SSF53756">
    <property type="entry name" value="UDP-Glycosyltransferase/glycogen phosphorylase"/>
    <property type="match status" value="1"/>
</dbReference>
<gene>
    <name evidence="3" type="ORF">CL944_01895</name>
</gene>
<evidence type="ECO:0000313" key="4">
    <source>
        <dbReference type="Proteomes" id="UP000226712"/>
    </source>
</evidence>
<dbReference type="AlphaFoldDB" id="A0A2D6LPT2"/>
<accession>A0A2D6LPT2</accession>
<feature type="domain" description="Glycosyl transferase family 1" evidence="2">
    <location>
        <begin position="186"/>
        <end position="343"/>
    </location>
</feature>
<protein>
    <submittedName>
        <fullName evidence="3">Mannosyl transferase</fullName>
    </submittedName>
</protein>
<evidence type="ECO:0000259" key="2">
    <source>
        <dbReference type="Pfam" id="PF00534"/>
    </source>
</evidence>
<keyword evidence="1 3" id="KW-0808">Transferase</keyword>
<evidence type="ECO:0000256" key="1">
    <source>
        <dbReference type="ARBA" id="ARBA00022679"/>
    </source>
</evidence>
<comment type="caution">
    <text evidence="3">The sequence shown here is derived from an EMBL/GenBank/DDBJ whole genome shotgun (WGS) entry which is preliminary data.</text>
</comment>
<dbReference type="InterPro" id="IPR001296">
    <property type="entry name" value="Glyco_trans_1"/>
</dbReference>